<gene>
    <name evidence="2" type="ORF">E4650_06760</name>
    <name evidence="1" type="ORF">SAMN04488588_2005</name>
</gene>
<sequence length="92" mass="10901">MEKTTSNVEDFSKRLDKIEEKLLKNEVMMEELHTKVNKFSNGFKEELISRLLDTLEIRKRESQVTKQKILDWIIKLTLSGGMIYTIIENLQK</sequence>
<evidence type="ECO:0000313" key="4">
    <source>
        <dbReference type="Proteomes" id="UP000297288"/>
    </source>
</evidence>
<dbReference type="RefSeq" id="WP_091405527.1">
    <property type="nucleotide sequence ID" value="NZ_FMYV01000011.1"/>
</dbReference>
<dbReference type="STRING" id="28234.SAMN04488588_2005"/>
<name>A0A1G6Q8G1_9BACT</name>
<reference evidence="2 4" key="2">
    <citation type="submission" date="2019-04" db="EMBL/GenBank/DDBJ databases">
        <title>Draft genome sequence data and analysis of a Fermenting Bacterium, Geotoga petraea strain HO-Geo1, isolated from heavy-oil petroleum reservoir in Russia.</title>
        <authorList>
            <person name="Grouzdev D.S."/>
            <person name="Semenova E.M."/>
            <person name="Sokolova D.S."/>
            <person name="Tourova T.P."/>
            <person name="Poltaraus A.B."/>
            <person name="Nazina T.N."/>
        </authorList>
    </citation>
    <scope>NUCLEOTIDE SEQUENCE [LARGE SCALE GENOMIC DNA]</scope>
    <source>
        <strain evidence="2 4">HO-Geo1</strain>
    </source>
</reference>
<proteinExistence type="predicted"/>
<reference evidence="1 3" key="1">
    <citation type="submission" date="2016-10" db="EMBL/GenBank/DDBJ databases">
        <authorList>
            <person name="de Groot N.N."/>
        </authorList>
    </citation>
    <scope>NUCLEOTIDE SEQUENCE [LARGE SCALE GENOMIC DNA]</scope>
    <source>
        <strain evidence="1 3">WG14</strain>
    </source>
</reference>
<keyword evidence="3" id="KW-1185">Reference proteome</keyword>
<evidence type="ECO:0000313" key="1">
    <source>
        <dbReference type="EMBL" id="SDC88618.1"/>
    </source>
</evidence>
<dbReference type="EMBL" id="SRME01000003">
    <property type="protein sequence ID" value="TGG88038.1"/>
    <property type="molecule type" value="Genomic_DNA"/>
</dbReference>
<dbReference type="EMBL" id="FMYV01000011">
    <property type="protein sequence ID" value="SDC88618.1"/>
    <property type="molecule type" value="Genomic_DNA"/>
</dbReference>
<dbReference type="AlphaFoldDB" id="A0A1G6Q8G1"/>
<dbReference type="Proteomes" id="UP000199322">
    <property type="component" value="Unassembled WGS sequence"/>
</dbReference>
<dbReference type="Proteomes" id="UP000297288">
    <property type="component" value="Unassembled WGS sequence"/>
</dbReference>
<evidence type="ECO:0000313" key="2">
    <source>
        <dbReference type="EMBL" id="TGG88038.1"/>
    </source>
</evidence>
<protein>
    <submittedName>
        <fullName evidence="1">Uncharacterized protein</fullName>
    </submittedName>
</protein>
<accession>A0A1G6Q8G1</accession>
<evidence type="ECO:0000313" key="3">
    <source>
        <dbReference type="Proteomes" id="UP000199322"/>
    </source>
</evidence>
<organism evidence="1 3">
    <name type="scientific">Geotoga petraea</name>
    <dbReference type="NCBI Taxonomy" id="28234"/>
    <lineage>
        <taxon>Bacteria</taxon>
        <taxon>Thermotogati</taxon>
        <taxon>Thermotogota</taxon>
        <taxon>Thermotogae</taxon>
        <taxon>Petrotogales</taxon>
        <taxon>Petrotogaceae</taxon>
        <taxon>Geotoga</taxon>
    </lineage>
</organism>